<dbReference type="OrthoDB" id="6772344at2759"/>
<name>A0A9P0GCV9_9CUCU</name>
<dbReference type="Proteomes" id="UP001153636">
    <property type="component" value="Chromosome 3"/>
</dbReference>
<dbReference type="EMBL" id="OV651815">
    <property type="protein sequence ID" value="CAH1108708.1"/>
    <property type="molecule type" value="Genomic_DNA"/>
</dbReference>
<reference evidence="1" key="1">
    <citation type="submission" date="2022-01" db="EMBL/GenBank/DDBJ databases">
        <authorList>
            <person name="King R."/>
        </authorList>
    </citation>
    <scope>NUCLEOTIDE SEQUENCE</scope>
</reference>
<proteinExistence type="predicted"/>
<evidence type="ECO:0000313" key="2">
    <source>
        <dbReference type="Proteomes" id="UP001153636"/>
    </source>
</evidence>
<dbReference type="Gene3D" id="3.90.320.10">
    <property type="match status" value="1"/>
</dbReference>
<dbReference type="SUPFAM" id="SSF52980">
    <property type="entry name" value="Restriction endonuclease-like"/>
    <property type="match status" value="1"/>
</dbReference>
<dbReference type="GO" id="GO:0006281">
    <property type="term" value="P:DNA repair"/>
    <property type="evidence" value="ECO:0007669"/>
    <property type="project" value="UniProtKB-ARBA"/>
</dbReference>
<evidence type="ECO:0008006" key="3">
    <source>
        <dbReference type="Google" id="ProtNLM"/>
    </source>
</evidence>
<dbReference type="InterPro" id="IPR011335">
    <property type="entry name" value="Restrct_endonuc-II-like"/>
</dbReference>
<dbReference type="InterPro" id="IPR011604">
    <property type="entry name" value="PDDEXK-like_dom_sf"/>
</dbReference>
<accession>A0A9P0GCV9</accession>
<sequence length="114" mass="13253">MPDLGASLDEFIGEDEVIEIKCPKTASKLHPLEATKKKVINFCTVDENNLIKLKKKHIITFTKSKISRDETFWEERMVKKLGRFLLYVSIVRNSRWTVSTENGNKKPNSRFLIQ</sequence>
<dbReference type="AlphaFoldDB" id="A0A9P0GCV9"/>
<evidence type="ECO:0000313" key="1">
    <source>
        <dbReference type="EMBL" id="CAH1108708.1"/>
    </source>
</evidence>
<gene>
    <name evidence="1" type="ORF">PSYICH_LOCUS9268</name>
</gene>
<keyword evidence="2" id="KW-1185">Reference proteome</keyword>
<protein>
    <recommendedName>
        <fullName evidence="3">YqaJ viral recombinase domain-containing protein</fullName>
    </recommendedName>
</protein>
<organism evidence="1 2">
    <name type="scientific">Psylliodes chrysocephalus</name>
    <dbReference type="NCBI Taxonomy" id="3402493"/>
    <lineage>
        <taxon>Eukaryota</taxon>
        <taxon>Metazoa</taxon>
        <taxon>Ecdysozoa</taxon>
        <taxon>Arthropoda</taxon>
        <taxon>Hexapoda</taxon>
        <taxon>Insecta</taxon>
        <taxon>Pterygota</taxon>
        <taxon>Neoptera</taxon>
        <taxon>Endopterygota</taxon>
        <taxon>Coleoptera</taxon>
        <taxon>Polyphaga</taxon>
        <taxon>Cucujiformia</taxon>
        <taxon>Chrysomeloidea</taxon>
        <taxon>Chrysomelidae</taxon>
        <taxon>Galerucinae</taxon>
        <taxon>Alticini</taxon>
        <taxon>Psylliodes</taxon>
    </lineage>
</organism>